<dbReference type="OrthoDB" id="1522627at2"/>
<dbReference type="STRING" id="947033.Lste_0856"/>
<dbReference type="AlphaFoldDB" id="A0A0W0ZEX9"/>
<dbReference type="InterPro" id="IPR027826">
    <property type="entry name" value="DUF4431"/>
</dbReference>
<reference evidence="2 3" key="1">
    <citation type="submission" date="2015-11" db="EMBL/GenBank/DDBJ databases">
        <title>Genomic analysis of 38 Legionella species identifies large and diverse effector repertoires.</title>
        <authorList>
            <person name="Burstein D."/>
            <person name="Amaro F."/>
            <person name="Zusman T."/>
            <person name="Lifshitz Z."/>
            <person name="Cohen O."/>
            <person name="Gilbert J.A."/>
            <person name="Pupko T."/>
            <person name="Shuman H.A."/>
            <person name="Segal G."/>
        </authorList>
    </citation>
    <scope>NUCLEOTIDE SEQUENCE [LARGE SCALE GENOMIC DNA]</scope>
    <source>
        <strain evidence="2 3">IMVS3376</strain>
    </source>
</reference>
<evidence type="ECO:0000313" key="3">
    <source>
        <dbReference type="Proteomes" id="UP000054926"/>
    </source>
</evidence>
<name>A0A0W0ZEX9_9GAMM</name>
<evidence type="ECO:0000259" key="1">
    <source>
        <dbReference type="Pfam" id="PF14485"/>
    </source>
</evidence>
<dbReference type="PATRIC" id="fig|947033.5.peg.913"/>
<organism evidence="2 3">
    <name type="scientific">Legionella steelei</name>
    <dbReference type="NCBI Taxonomy" id="947033"/>
    <lineage>
        <taxon>Bacteria</taxon>
        <taxon>Pseudomonadati</taxon>
        <taxon>Pseudomonadota</taxon>
        <taxon>Gammaproteobacteria</taxon>
        <taxon>Legionellales</taxon>
        <taxon>Legionellaceae</taxon>
        <taxon>Legionella</taxon>
    </lineage>
</organism>
<sequence length="169" mass="19191">MIRLIIFLMLFPTVILAKNQTVYYDPQTVVLTGVLKTLQFPGAPNYSDIKNGDTAETGTYIILDKPIDVEASPATKGSNDNSSEKNVSLLQLVVPEKQFWEQIKEGHHVRIKGTLFHALTGHHHARVLINLTQIQLLTQPKQNNPLHLTPEDKQFIEQQHEQLNNKNEH</sequence>
<evidence type="ECO:0000313" key="2">
    <source>
        <dbReference type="EMBL" id="KTD67698.1"/>
    </source>
</evidence>
<protein>
    <recommendedName>
        <fullName evidence="1">DUF4431 domain-containing protein</fullName>
    </recommendedName>
</protein>
<gene>
    <name evidence="2" type="ORF">Lste_0856</name>
</gene>
<dbReference type="Pfam" id="PF14485">
    <property type="entry name" value="DUF4431"/>
    <property type="match status" value="1"/>
</dbReference>
<comment type="caution">
    <text evidence="2">The sequence shown here is derived from an EMBL/GenBank/DDBJ whole genome shotgun (WGS) entry which is preliminary data.</text>
</comment>
<keyword evidence="3" id="KW-1185">Reference proteome</keyword>
<dbReference type="Proteomes" id="UP000054926">
    <property type="component" value="Unassembled WGS sequence"/>
</dbReference>
<dbReference type="EMBL" id="LNYY01000019">
    <property type="protein sequence ID" value="KTD67698.1"/>
    <property type="molecule type" value="Genomic_DNA"/>
</dbReference>
<accession>A0A0W0ZEX9</accession>
<proteinExistence type="predicted"/>
<feature type="domain" description="DUF4431" evidence="1">
    <location>
        <begin position="90"/>
        <end position="133"/>
    </location>
</feature>